<dbReference type="EMBL" id="BAAFGZ010000181">
    <property type="protein sequence ID" value="GAB0136262.1"/>
    <property type="molecule type" value="Genomic_DNA"/>
</dbReference>
<proteinExistence type="predicted"/>
<keyword evidence="3" id="KW-1185">Reference proteome</keyword>
<feature type="region of interest" description="Disordered" evidence="1">
    <location>
        <begin position="1"/>
        <end position="53"/>
    </location>
</feature>
<dbReference type="SUPFAM" id="SSF56112">
    <property type="entry name" value="Protein kinase-like (PK-like)"/>
    <property type="match status" value="1"/>
</dbReference>
<evidence type="ECO:0008006" key="4">
    <source>
        <dbReference type="Google" id="ProtNLM"/>
    </source>
</evidence>
<dbReference type="InterPro" id="IPR011009">
    <property type="entry name" value="Kinase-like_dom_sf"/>
</dbReference>
<organism evidence="2 3">
    <name type="scientific">Epichloe bromicola</name>
    <dbReference type="NCBI Taxonomy" id="79588"/>
    <lineage>
        <taxon>Eukaryota</taxon>
        <taxon>Fungi</taxon>
        <taxon>Dikarya</taxon>
        <taxon>Ascomycota</taxon>
        <taxon>Pezizomycotina</taxon>
        <taxon>Sordariomycetes</taxon>
        <taxon>Hypocreomycetidae</taxon>
        <taxon>Hypocreales</taxon>
        <taxon>Clavicipitaceae</taxon>
        <taxon>Epichloe</taxon>
    </lineage>
</organism>
<feature type="region of interest" description="Disordered" evidence="1">
    <location>
        <begin position="720"/>
        <end position="752"/>
    </location>
</feature>
<feature type="region of interest" description="Disordered" evidence="1">
    <location>
        <begin position="198"/>
        <end position="226"/>
    </location>
</feature>
<feature type="compositionally biased region" description="Basic and acidic residues" evidence="1">
    <location>
        <begin position="7"/>
        <end position="53"/>
    </location>
</feature>
<feature type="region of interest" description="Disordered" evidence="1">
    <location>
        <begin position="393"/>
        <end position="512"/>
    </location>
</feature>
<dbReference type="Gene3D" id="1.10.510.10">
    <property type="entry name" value="Transferase(Phosphotransferase) domain 1"/>
    <property type="match status" value="1"/>
</dbReference>
<dbReference type="Proteomes" id="UP001562357">
    <property type="component" value="Unassembled WGS sequence"/>
</dbReference>
<dbReference type="CDD" id="cd22249">
    <property type="entry name" value="UDM1_RNF168_RNF169-like"/>
    <property type="match status" value="1"/>
</dbReference>
<name>A0ABQ0CS50_9HYPO</name>
<evidence type="ECO:0000256" key="1">
    <source>
        <dbReference type="SAM" id="MobiDB-lite"/>
    </source>
</evidence>
<evidence type="ECO:0000313" key="3">
    <source>
        <dbReference type="Proteomes" id="UP001562357"/>
    </source>
</evidence>
<evidence type="ECO:0000313" key="2">
    <source>
        <dbReference type="EMBL" id="GAB0136262.1"/>
    </source>
</evidence>
<gene>
    <name evidence="2" type="primary">g4569</name>
    <name evidence="2" type="ORF">EsDP_00004569</name>
</gene>
<reference evidence="3" key="1">
    <citation type="submission" date="2024-06" db="EMBL/GenBank/DDBJ databases">
        <title>Draft Genome Sequences of Epichloe bromicola Strains Isolated from Elymus ciliaris.</title>
        <authorList>
            <consortium name="Epichloe bromicola genome sequencing consortium"/>
            <person name="Miura A."/>
            <person name="Imano S."/>
            <person name="Ashida A."/>
            <person name="Sato I."/>
            <person name="Chiba S."/>
            <person name="Tanaka A."/>
            <person name="Camagna M."/>
            <person name="Takemoto D."/>
        </authorList>
    </citation>
    <scope>NUCLEOTIDE SEQUENCE [LARGE SCALE GENOMIC DNA]</scope>
    <source>
        <strain evidence="3">DP</strain>
    </source>
</reference>
<sequence>MSNNSPDYKKLFEQEKRRREQAEERQRRAEDDVQRRREQAEEQQRRAEDNARRLSDRIRNTTFLEFLHQCHTLLSLPLKADDPSRSTTGSIPPPTGKYCPTRLRPWVDCPALHQEIYDSVYRFLQPPDGETPCVFSSRSELEGLSRRIRNRPISSEPGLEMYERFAVDHHVADIIDELCKIPAAREKFRLGGGVRFDNHKNSLEKNDDSEESTSAASQPSRFRRPKPDQFCINVVDDTTDEVRTAGEYKAPHKLSMRTIRSGLRPMDVWNEMVASQTTPTDEIAKVKYNAERLVCSAIVQQFHVMIQEGLEVSYLTNGFCDIHLWVPRDDPGTLHYYLCEPNSEVDPEDRTLLEPRTAIARRLCLYLLSCGYPIRSQEWRAAARRQLRTWQTSFDDMPSQIPEDELRNTVPQSDTSDTGHKSSDSNSDYQPSSPPPIDSPTAEARRVRTRSQACNASQEVQQHRAESPDSSGSDTGPAAVTQRKRSISQVSTSVQTASRQRHFQGGGGNSPGRHDAKFCSLHCLLGLQRGDALDDNCPNVRLHQQDKREKTHPITGEQLVRLLEGQLGRDLDRNCTPFGHCGGSGAPFKLTCATYGYTVVGKGTTTDWWPEVAREADAYRVLKKVQASAVPVFLGTIDIPRVYFLHGAGEIRHMLVMGWGGESLEKIGEGSEIRAEIKRSVREIQRLGVIHGDLRRENMLWNTELRRILIIDFHRSKMIPQRATQQKGRAKRPSGGPTGGIETRQPKRLRLL</sequence>
<comment type="caution">
    <text evidence="2">The sequence shown here is derived from an EMBL/GenBank/DDBJ whole genome shotgun (WGS) entry which is preliminary data.</text>
</comment>
<protein>
    <recommendedName>
        <fullName evidence="4">Protein kinase domain-containing protein</fullName>
    </recommendedName>
</protein>
<feature type="compositionally biased region" description="Polar residues" evidence="1">
    <location>
        <begin position="487"/>
        <end position="498"/>
    </location>
</feature>
<accession>A0ABQ0CS50</accession>
<feature type="compositionally biased region" description="Polar residues" evidence="1">
    <location>
        <begin position="450"/>
        <end position="460"/>
    </location>
</feature>